<comment type="caution">
    <text evidence="1">The sequence shown here is derived from an EMBL/GenBank/DDBJ whole genome shotgun (WGS) entry which is preliminary data.</text>
</comment>
<keyword evidence="2" id="KW-1185">Reference proteome</keyword>
<protein>
    <submittedName>
        <fullName evidence="1">Uncharacterized protein</fullName>
    </submittedName>
</protein>
<accession>A0A4Z2H0K4</accession>
<organism evidence="1 2">
    <name type="scientific">Liparis tanakae</name>
    <name type="common">Tanaka's snailfish</name>
    <dbReference type="NCBI Taxonomy" id="230148"/>
    <lineage>
        <taxon>Eukaryota</taxon>
        <taxon>Metazoa</taxon>
        <taxon>Chordata</taxon>
        <taxon>Craniata</taxon>
        <taxon>Vertebrata</taxon>
        <taxon>Euteleostomi</taxon>
        <taxon>Actinopterygii</taxon>
        <taxon>Neopterygii</taxon>
        <taxon>Teleostei</taxon>
        <taxon>Neoteleostei</taxon>
        <taxon>Acanthomorphata</taxon>
        <taxon>Eupercaria</taxon>
        <taxon>Perciformes</taxon>
        <taxon>Cottioidei</taxon>
        <taxon>Cottales</taxon>
        <taxon>Liparidae</taxon>
        <taxon>Liparis</taxon>
    </lineage>
</organism>
<evidence type="ECO:0000313" key="2">
    <source>
        <dbReference type="Proteomes" id="UP000314294"/>
    </source>
</evidence>
<name>A0A4Z2H0K4_9TELE</name>
<proteinExistence type="predicted"/>
<dbReference type="Proteomes" id="UP000314294">
    <property type="component" value="Unassembled WGS sequence"/>
</dbReference>
<dbReference type="EMBL" id="SRLO01000381">
    <property type="protein sequence ID" value="TNN58364.1"/>
    <property type="molecule type" value="Genomic_DNA"/>
</dbReference>
<reference evidence="1 2" key="1">
    <citation type="submission" date="2019-03" db="EMBL/GenBank/DDBJ databases">
        <title>First draft genome of Liparis tanakae, snailfish: a comprehensive survey of snailfish specific genes.</title>
        <authorList>
            <person name="Kim W."/>
            <person name="Song I."/>
            <person name="Jeong J.-H."/>
            <person name="Kim D."/>
            <person name="Kim S."/>
            <person name="Ryu S."/>
            <person name="Song J.Y."/>
            <person name="Lee S.K."/>
        </authorList>
    </citation>
    <scope>NUCLEOTIDE SEQUENCE [LARGE SCALE GENOMIC DNA]</scope>
    <source>
        <tissue evidence="1">Muscle</tissue>
    </source>
</reference>
<dbReference type="OrthoDB" id="10667684at2759"/>
<evidence type="ECO:0000313" key="1">
    <source>
        <dbReference type="EMBL" id="TNN58364.1"/>
    </source>
</evidence>
<sequence>MDSFLAGSVGVCTASATPAGIRPGSRTLKPHTTTLPDAILIFHGRGDADSCLATLGSAQVAPGHTETPVVLRAVEILHLLTGHIYHHLTHLQPWNNREDIEVRAGYWDPNPTTSKY</sequence>
<dbReference type="AlphaFoldDB" id="A0A4Z2H0K4"/>
<gene>
    <name evidence="1" type="ORF">EYF80_031427</name>
</gene>